<organism evidence="1 2">
    <name type="scientific">Trifolium medium</name>
    <dbReference type="NCBI Taxonomy" id="97028"/>
    <lineage>
        <taxon>Eukaryota</taxon>
        <taxon>Viridiplantae</taxon>
        <taxon>Streptophyta</taxon>
        <taxon>Embryophyta</taxon>
        <taxon>Tracheophyta</taxon>
        <taxon>Spermatophyta</taxon>
        <taxon>Magnoliopsida</taxon>
        <taxon>eudicotyledons</taxon>
        <taxon>Gunneridae</taxon>
        <taxon>Pentapetalae</taxon>
        <taxon>rosids</taxon>
        <taxon>fabids</taxon>
        <taxon>Fabales</taxon>
        <taxon>Fabaceae</taxon>
        <taxon>Papilionoideae</taxon>
        <taxon>50 kb inversion clade</taxon>
        <taxon>NPAAA clade</taxon>
        <taxon>Hologalegina</taxon>
        <taxon>IRL clade</taxon>
        <taxon>Trifolieae</taxon>
        <taxon>Trifolium</taxon>
    </lineage>
</organism>
<dbReference type="Proteomes" id="UP000265520">
    <property type="component" value="Unassembled WGS sequence"/>
</dbReference>
<accession>A0A392TH89</accession>
<comment type="caution">
    <text evidence="1">The sequence shown here is derived from an EMBL/GenBank/DDBJ whole genome shotgun (WGS) entry which is preliminary data.</text>
</comment>
<evidence type="ECO:0000313" key="2">
    <source>
        <dbReference type="Proteomes" id="UP000265520"/>
    </source>
</evidence>
<proteinExistence type="predicted"/>
<feature type="non-terminal residue" evidence="1">
    <location>
        <position position="1"/>
    </location>
</feature>
<evidence type="ECO:0000313" key="1">
    <source>
        <dbReference type="EMBL" id="MCI59787.1"/>
    </source>
</evidence>
<dbReference type="AlphaFoldDB" id="A0A392TH89"/>
<sequence length="36" mass="4010">LVSAPRSVLLTKYKHNVFPCSGRVRMGGDARNAFNF</sequence>
<dbReference type="EMBL" id="LXQA010569861">
    <property type="protein sequence ID" value="MCI59787.1"/>
    <property type="molecule type" value="Genomic_DNA"/>
</dbReference>
<protein>
    <submittedName>
        <fullName evidence="1">Uncharacterized protein</fullName>
    </submittedName>
</protein>
<name>A0A392TH89_9FABA</name>
<reference evidence="1 2" key="1">
    <citation type="journal article" date="2018" name="Front. Plant Sci.">
        <title>Red Clover (Trifolium pratense) and Zigzag Clover (T. medium) - A Picture of Genomic Similarities and Differences.</title>
        <authorList>
            <person name="Dluhosova J."/>
            <person name="Istvanek J."/>
            <person name="Nedelnik J."/>
            <person name="Repkova J."/>
        </authorList>
    </citation>
    <scope>NUCLEOTIDE SEQUENCE [LARGE SCALE GENOMIC DNA]</scope>
    <source>
        <strain evidence="2">cv. 10/8</strain>
        <tissue evidence="1">Leaf</tissue>
    </source>
</reference>
<keyword evidence="2" id="KW-1185">Reference proteome</keyword>